<organism evidence="1 2">
    <name type="scientific">Acetobacter pomorum</name>
    <dbReference type="NCBI Taxonomy" id="65959"/>
    <lineage>
        <taxon>Bacteria</taxon>
        <taxon>Pseudomonadati</taxon>
        <taxon>Pseudomonadota</taxon>
        <taxon>Alphaproteobacteria</taxon>
        <taxon>Acetobacterales</taxon>
        <taxon>Acetobacteraceae</taxon>
        <taxon>Acetobacter</taxon>
    </lineage>
</organism>
<dbReference type="AlphaFoldDB" id="A0A2G4R9K2"/>
<dbReference type="Proteomes" id="UP000228751">
    <property type="component" value="Unassembled WGS sequence"/>
</dbReference>
<name>A0A2G4R9K2_9PROT</name>
<evidence type="ECO:0000313" key="1">
    <source>
        <dbReference type="EMBL" id="PHY93244.1"/>
    </source>
</evidence>
<accession>A0A2G4R9K2</accession>
<dbReference type="EMBL" id="PEBQ01000153">
    <property type="protein sequence ID" value="PHY93244.1"/>
    <property type="molecule type" value="Genomic_DNA"/>
</dbReference>
<sequence length="82" mass="9361">QPSRTYLYPTKNAAPRGGFFAAKFPSQETYRIQIGAKLQRRLGELYYIGASTLRLLEKQTALACYFKIILAELKQPYAERTA</sequence>
<proteinExistence type="predicted"/>
<protein>
    <submittedName>
        <fullName evidence="1">Uncharacterized protein</fullName>
    </submittedName>
</protein>
<reference evidence="1 2" key="1">
    <citation type="submission" date="2017-10" db="EMBL/GenBank/DDBJ databases">
        <title>Genomic analysis of the genus Acetobacter.</title>
        <authorList>
            <person name="Kim K.H."/>
            <person name="Chun B.H."/>
            <person name="Son A.R."/>
            <person name="Jeon C.O."/>
        </authorList>
    </citation>
    <scope>NUCLEOTIDE SEQUENCE [LARGE SCALE GENOMIC DNA]</scope>
    <source>
        <strain evidence="1 2">LHT 2458</strain>
    </source>
</reference>
<evidence type="ECO:0000313" key="2">
    <source>
        <dbReference type="Proteomes" id="UP000228751"/>
    </source>
</evidence>
<comment type="caution">
    <text evidence="1">The sequence shown here is derived from an EMBL/GenBank/DDBJ whole genome shotgun (WGS) entry which is preliminary data.</text>
</comment>
<dbReference type="RefSeq" id="WP_208616830.1">
    <property type="nucleotide sequence ID" value="NZ_PEBQ01000153.1"/>
</dbReference>
<gene>
    <name evidence="1" type="ORF">CSR02_12350</name>
</gene>
<keyword evidence="2" id="KW-1185">Reference proteome</keyword>
<feature type="non-terminal residue" evidence="1">
    <location>
        <position position="1"/>
    </location>
</feature>